<keyword evidence="1" id="KW-0812">Transmembrane</keyword>
<sequence length="308" mass="33495">MYRRTRKRVDARRWSFLLPIIQYWRSQEGAPNARELGESIFRGNNGATFSSLSSDGIFLPSSARVNCHVTNADKGFWSYGILDSLGGVFSFMITGSICAIRFNIILGGMFLALSIIGLRSLKEGNSSAIVVTGKAGLITVVFGCVVCKTSSCNVHETKIHQLYCNLAQPSGVIAAAAAGASGLVAVALLARLVRHEDRLDAIAHMLNSFPRDHVETLADEVDNLVIDGIHLEEAIEFIRALGEASTSMGAILGAMDRVLDTTRAQVMALRRAIQDSQDRERARDQTIETMSAMIRELQRLLDGALGKP</sequence>
<keyword evidence="3" id="KW-1185">Reference proteome</keyword>
<dbReference type="OrthoDB" id="768548at2759"/>
<protein>
    <submittedName>
        <fullName evidence="2">Uncharacterized protein</fullName>
    </submittedName>
</protein>
<feature type="transmembrane region" description="Helical" evidence="1">
    <location>
        <begin position="171"/>
        <end position="190"/>
    </location>
</feature>
<gene>
    <name evidence="2" type="ORF">CTI12_AA470020</name>
</gene>
<dbReference type="STRING" id="35608.A0A2U1LP42"/>
<proteinExistence type="predicted"/>
<dbReference type="AlphaFoldDB" id="A0A2U1LP42"/>
<evidence type="ECO:0000313" key="3">
    <source>
        <dbReference type="Proteomes" id="UP000245207"/>
    </source>
</evidence>
<dbReference type="Proteomes" id="UP000245207">
    <property type="component" value="Unassembled WGS sequence"/>
</dbReference>
<feature type="transmembrane region" description="Helical" evidence="1">
    <location>
        <begin position="100"/>
        <end position="121"/>
    </location>
</feature>
<evidence type="ECO:0000256" key="1">
    <source>
        <dbReference type="SAM" id="Phobius"/>
    </source>
</evidence>
<dbReference type="EMBL" id="PKPP01008417">
    <property type="protein sequence ID" value="PWA50744.1"/>
    <property type="molecule type" value="Genomic_DNA"/>
</dbReference>
<comment type="caution">
    <text evidence="2">The sequence shown here is derived from an EMBL/GenBank/DDBJ whole genome shotgun (WGS) entry which is preliminary data.</text>
</comment>
<keyword evidence="1" id="KW-1133">Transmembrane helix</keyword>
<organism evidence="2 3">
    <name type="scientific">Artemisia annua</name>
    <name type="common">Sweet wormwood</name>
    <dbReference type="NCBI Taxonomy" id="35608"/>
    <lineage>
        <taxon>Eukaryota</taxon>
        <taxon>Viridiplantae</taxon>
        <taxon>Streptophyta</taxon>
        <taxon>Embryophyta</taxon>
        <taxon>Tracheophyta</taxon>
        <taxon>Spermatophyta</taxon>
        <taxon>Magnoliopsida</taxon>
        <taxon>eudicotyledons</taxon>
        <taxon>Gunneridae</taxon>
        <taxon>Pentapetalae</taxon>
        <taxon>asterids</taxon>
        <taxon>campanulids</taxon>
        <taxon>Asterales</taxon>
        <taxon>Asteraceae</taxon>
        <taxon>Asteroideae</taxon>
        <taxon>Anthemideae</taxon>
        <taxon>Artemisiinae</taxon>
        <taxon>Artemisia</taxon>
    </lineage>
</organism>
<feature type="transmembrane region" description="Helical" evidence="1">
    <location>
        <begin position="128"/>
        <end position="151"/>
    </location>
</feature>
<name>A0A2U1LP42_ARTAN</name>
<evidence type="ECO:0000313" key="2">
    <source>
        <dbReference type="EMBL" id="PWA50744.1"/>
    </source>
</evidence>
<accession>A0A2U1LP42</accession>
<reference evidence="2 3" key="1">
    <citation type="journal article" date="2018" name="Mol. Plant">
        <title>The genome of Artemisia annua provides insight into the evolution of Asteraceae family and artemisinin biosynthesis.</title>
        <authorList>
            <person name="Shen Q."/>
            <person name="Zhang L."/>
            <person name="Liao Z."/>
            <person name="Wang S."/>
            <person name="Yan T."/>
            <person name="Shi P."/>
            <person name="Liu M."/>
            <person name="Fu X."/>
            <person name="Pan Q."/>
            <person name="Wang Y."/>
            <person name="Lv Z."/>
            <person name="Lu X."/>
            <person name="Zhang F."/>
            <person name="Jiang W."/>
            <person name="Ma Y."/>
            <person name="Chen M."/>
            <person name="Hao X."/>
            <person name="Li L."/>
            <person name="Tang Y."/>
            <person name="Lv G."/>
            <person name="Zhou Y."/>
            <person name="Sun X."/>
            <person name="Brodelius P.E."/>
            <person name="Rose J.K.C."/>
            <person name="Tang K."/>
        </authorList>
    </citation>
    <scope>NUCLEOTIDE SEQUENCE [LARGE SCALE GENOMIC DNA]</scope>
    <source>
        <strain evidence="3">cv. Huhao1</strain>
        <tissue evidence="2">Leaf</tissue>
    </source>
</reference>
<keyword evidence="1" id="KW-0472">Membrane</keyword>